<feature type="region of interest" description="Sigma-70 factor domain-3" evidence="6">
    <location>
        <begin position="616"/>
        <end position="692"/>
    </location>
</feature>
<dbReference type="PROSITE" id="PS00716">
    <property type="entry name" value="SIGMA70_2"/>
    <property type="match status" value="1"/>
</dbReference>
<organism evidence="10 11">
    <name type="scientific">Comamonas faecalis</name>
    <dbReference type="NCBI Taxonomy" id="1387849"/>
    <lineage>
        <taxon>Bacteria</taxon>
        <taxon>Pseudomonadati</taxon>
        <taxon>Pseudomonadota</taxon>
        <taxon>Betaproteobacteria</taxon>
        <taxon>Burkholderiales</taxon>
        <taxon>Comamonadaceae</taxon>
        <taxon>Comamonas</taxon>
    </lineage>
</organism>
<keyword evidence="11" id="KW-1185">Reference proteome</keyword>
<evidence type="ECO:0000313" key="10">
    <source>
        <dbReference type="EMBL" id="GAA3991383.1"/>
    </source>
</evidence>
<evidence type="ECO:0000256" key="7">
    <source>
        <dbReference type="SAM" id="MobiDB-lite"/>
    </source>
</evidence>
<dbReference type="NCBIfam" id="TIGR02393">
    <property type="entry name" value="RpoD_Cterm"/>
    <property type="match status" value="1"/>
</dbReference>
<keyword evidence="5 6" id="KW-0804">Transcription</keyword>
<dbReference type="InterPro" id="IPR028630">
    <property type="entry name" value="Sigma70_RpoD"/>
</dbReference>
<dbReference type="InterPro" id="IPR012760">
    <property type="entry name" value="RNA_pol_sigma_RpoD_C"/>
</dbReference>
<dbReference type="InterPro" id="IPR050239">
    <property type="entry name" value="Sigma-70_RNA_pol_init_factors"/>
</dbReference>
<dbReference type="InterPro" id="IPR007630">
    <property type="entry name" value="RNA_pol_sigma70_r4"/>
</dbReference>
<feature type="short sequence motif" description="Interaction with polymerase core subunit RpoC" evidence="6">
    <location>
        <begin position="561"/>
        <end position="564"/>
    </location>
</feature>
<dbReference type="InterPro" id="IPR042189">
    <property type="entry name" value="RNA_pol_sigma_70_r1_1_sf"/>
</dbReference>
<feature type="DNA-binding region" description="H-T-H motif" evidence="6">
    <location>
        <begin position="731"/>
        <end position="750"/>
    </location>
</feature>
<accession>A0ABP7R1Y9</accession>
<dbReference type="InterPro" id="IPR007127">
    <property type="entry name" value="RNA_pol_sigma_70_r1_1"/>
</dbReference>
<feature type="domain" description="RNA polymerase sigma-70" evidence="9">
    <location>
        <begin position="730"/>
        <end position="756"/>
    </location>
</feature>
<keyword evidence="1 6" id="KW-0963">Cytoplasm</keyword>
<dbReference type="NCBIfam" id="NF004208">
    <property type="entry name" value="PRK05658.1"/>
    <property type="match status" value="1"/>
</dbReference>
<keyword evidence="4 6" id="KW-0238">DNA-binding</keyword>
<evidence type="ECO:0000256" key="5">
    <source>
        <dbReference type="ARBA" id="ARBA00023163"/>
    </source>
</evidence>
<feature type="region of interest" description="Disordered" evidence="7">
    <location>
        <begin position="1"/>
        <end position="106"/>
    </location>
</feature>
<comment type="subunit">
    <text evidence="6">Interacts transiently with the RNA polymerase catalytic core.</text>
</comment>
<evidence type="ECO:0000256" key="4">
    <source>
        <dbReference type="ARBA" id="ARBA00023125"/>
    </source>
</evidence>
<dbReference type="InterPro" id="IPR007624">
    <property type="entry name" value="RNA_pol_sigma70_r3"/>
</dbReference>
<comment type="function">
    <text evidence="6">Sigma factors are initiation factors that promote the attachment of RNA polymerase to specific initiation sites and are then released. This sigma factor is the primary sigma factor during exponential growth.</text>
</comment>
<evidence type="ECO:0000259" key="9">
    <source>
        <dbReference type="PROSITE" id="PS00716"/>
    </source>
</evidence>
<feature type="compositionally biased region" description="Basic residues" evidence="7">
    <location>
        <begin position="46"/>
        <end position="55"/>
    </location>
</feature>
<evidence type="ECO:0000256" key="2">
    <source>
        <dbReference type="ARBA" id="ARBA00023015"/>
    </source>
</evidence>
<evidence type="ECO:0000256" key="6">
    <source>
        <dbReference type="HAMAP-Rule" id="MF_00963"/>
    </source>
</evidence>
<dbReference type="PROSITE" id="PS00715">
    <property type="entry name" value="SIGMA70_1"/>
    <property type="match status" value="1"/>
</dbReference>
<dbReference type="PANTHER" id="PTHR30603:SF60">
    <property type="entry name" value="RNA POLYMERASE SIGMA FACTOR RPOD"/>
    <property type="match status" value="1"/>
</dbReference>
<feature type="domain" description="RNA polymerase sigma-70" evidence="8">
    <location>
        <begin position="561"/>
        <end position="574"/>
    </location>
</feature>
<dbReference type="Pfam" id="PF04539">
    <property type="entry name" value="Sigma70_r3"/>
    <property type="match status" value="1"/>
</dbReference>
<keyword evidence="3 6" id="KW-0731">Sigma factor</keyword>
<comment type="subcellular location">
    <subcellularLocation>
        <location evidence="6">Cytoplasm</location>
    </subcellularLocation>
</comment>
<dbReference type="Pfam" id="PF04546">
    <property type="entry name" value="Sigma70_ner"/>
    <property type="match status" value="1"/>
</dbReference>
<feature type="compositionally biased region" description="Low complexity" evidence="7">
    <location>
        <begin position="1"/>
        <end position="18"/>
    </location>
</feature>
<dbReference type="CDD" id="cd06171">
    <property type="entry name" value="Sigma70_r4"/>
    <property type="match status" value="1"/>
</dbReference>
<dbReference type="Gene3D" id="1.10.601.10">
    <property type="entry name" value="RNA Polymerase Primary Sigma Factor"/>
    <property type="match status" value="1"/>
</dbReference>
<sequence>MPAQKTASSPASTPAKKAASTKKTKASEVEDQLTSAQPLDGDASAAKKKPARAKTTKAAAADAGDDKAKPAAKKRATKTAAKTATKPAAKTTGKGKKTLPGDEDFSDADIEADLEGEPEPAAEASADAPAEKVKPLRMKISKAKERALMKEFGLDETVLSEEDMAKRRSQLKKLITLGKTRGYLTQVEISDHLPDKLVDAETLEVVVSMLSDMGVAVYETTPDAETLFQNNVTPTATTVEEAEEEAEAALSTVDSEFGRTTDPVRMYMREMGTVELLTREGEIEIAKRIEGGLMDMMEAISASPATIAEILAMAEEIREGKTVISAIVDGFADPEEADDYVAEEDFDEYDDEDDDDGKGGSKAMTRLLEKLKNDALERFDELRALFEKMHKIYDKEGYGSPTYMKVQHEISTKLMTIRFTAKTIEKLCDMVRAQVDDVRKKERELRRIIVDKCGMPQEIFIKEFPANLLNLPWVEKQAAAGKPWSAVMQRNIPPIQELQQHLLDLQSRVVVPLTELKAINKRMNAGETNSRHAKKEMIEANLRLVISIAKKYTNRGLQFLDLIQEGNIGLMKAVDKFEYRRGYKFSTYATWWIRQAITRSIADQARTIRIPVHMIETINKMNRISRQHLQEFGFEPDAALLAEKMEMPEDKIRKIMKIAKEPISMETPIGDDDDSHLGDFIEDSNNTAPIEAAMQAGLRDVVKDILDGLTPREAKVLRMRFGIEMSTDHTLEEVGKQFDVTRERIRQIEAKALRKLKHPSRSDKLRSFIDSL</sequence>
<feature type="compositionally biased region" description="Low complexity" evidence="7">
    <location>
        <begin position="78"/>
        <end position="92"/>
    </location>
</feature>
<feature type="region of interest" description="Sigma-70 factor domain-4" evidence="6">
    <location>
        <begin position="705"/>
        <end position="758"/>
    </location>
</feature>
<dbReference type="InterPro" id="IPR007631">
    <property type="entry name" value="RNA_pol_sigma_70_non-ess"/>
</dbReference>
<dbReference type="Pfam" id="PF04542">
    <property type="entry name" value="Sigma70_r2"/>
    <property type="match status" value="1"/>
</dbReference>
<dbReference type="NCBIfam" id="TIGR02937">
    <property type="entry name" value="sigma70-ECF"/>
    <property type="match status" value="1"/>
</dbReference>
<dbReference type="Pfam" id="PF03979">
    <property type="entry name" value="Sigma70_r1_1"/>
    <property type="match status" value="1"/>
</dbReference>
<dbReference type="InterPro" id="IPR014284">
    <property type="entry name" value="RNA_pol_sigma-70_dom"/>
</dbReference>
<protein>
    <recommendedName>
        <fullName evidence="6">RNA polymerase sigma factor RpoD</fullName>
    </recommendedName>
    <alternativeName>
        <fullName evidence="6">Sigma-70</fullName>
    </alternativeName>
</protein>
<dbReference type="Pfam" id="PF04545">
    <property type="entry name" value="Sigma70_r4"/>
    <property type="match status" value="1"/>
</dbReference>
<dbReference type="SUPFAM" id="SSF88659">
    <property type="entry name" value="Sigma3 and sigma4 domains of RNA polymerase sigma factors"/>
    <property type="match status" value="2"/>
</dbReference>
<evidence type="ECO:0000259" key="8">
    <source>
        <dbReference type="PROSITE" id="PS00715"/>
    </source>
</evidence>
<dbReference type="RefSeq" id="WP_103043779.1">
    <property type="nucleotide sequence ID" value="NZ_BAABBP010000009.1"/>
</dbReference>
<dbReference type="InterPro" id="IPR036388">
    <property type="entry name" value="WH-like_DNA-bd_sf"/>
</dbReference>
<dbReference type="InterPro" id="IPR013324">
    <property type="entry name" value="RNA_pol_sigma_r3/r4-like"/>
</dbReference>
<dbReference type="HAMAP" id="MF_00963">
    <property type="entry name" value="Sigma70_RpoD_SigA"/>
    <property type="match status" value="1"/>
</dbReference>
<dbReference type="PANTHER" id="PTHR30603">
    <property type="entry name" value="RNA POLYMERASE SIGMA FACTOR RPO"/>
    <property type="match status" value="1"/>
</dbReference>
<dbReference type="InterPro" id="IPR009042">
    <property type="entry name" value="RNA_pol_sigma70_r1_2"/>
</dbReference>
<proteinExistence type="inferred from homology"/>
<dbReference type="Pfam" id="PF00140">
    <property type="entry name" value="Sigma70_r1_2"/>
    <property type="match status" value="1"/>
</dbReference>
<feature type="region of interest" description="Sigma-70 factor domain-2" evidence="6">
    <location>
        <begin position="537"/>
        <end position="607"/>
    </location>
</feature>
<dbReference type="SUPFAM" id="SSF88946">
    <property type="entry name" value="Sigma2 domain of RNA polymerase sigma factors"/>
    <property type="match status" value="1"/>
</dbReference>
<evidence type="ECO:0000256" key="3">
    <source>
        <dbReference type="ARBA" id="ARBA00023082"/>
    </source>
</evidence>
<evidence type="ECO:0000313" key="11">
    <source>
        <dbReference type="Proteomes" id="UP001501627"/>
    </source>
</evidence>
<dbReference type="InterPro" id="IPR013325">
    <property type="entry name" value="RNA_pol_sigma_r2"/>
</dbReference>
<comment type="similarity">
    <text evidence="6">Belongs to the sigma-70 factor family. RpoD/SigA subfamily.</text>
</comment>
<dbReference type="EMBL" id="BAABBP010000009">
    <property type="protein sequence ID" value="GAA3991383.1"/>
    <property type="molecule type" value="Genomic_DNA"/>
</dbReference>
<dbReference type="Gene3D" id="1.10.220.120">
    <property type="entry name" value="Sigma-70 factor, region 1.1"/>
    <property type="match status" value="1"/>
</dbReference>
<dbReference type="PRINTS" id="PR00046">
    <property type="entry name" value="SIGMA70FCT"/>
</dbReference>
<gene>
    <name evidence="6 10" type="primary">rpoD</name>
    <name evidence="10" type="ORF">GCM10022279_13120</name>
</gene>
<dbReference type="Proteomes" id="UP001501627">
    <property type="component" value="Unassembled WGS sequence"/>
</dbReference>
<reference evidence="11" key="1">
    <citation type="journal article" date="2019" name="Int. J. Syst. Evol. Microbiol.">
        <title>The Global Catalogue of Microorganisms (GCM) 10K type strain sequencing project: providing services to taxonomists for standard genome sequencing and annotation.</title>
        <authorList>
            <consortium name="The Broad Institute Genomics Platform"/>
            <consortium name="The Broad Institute Genome Sequencing Center for Infectious Disease"/>
            <person name="Wu L."/>
            <person name="Ma J."/>
        </authorList>
    </citation>
    <scope>NUCLEOTIDE SEQUENCE [LARGE SCALE GENOMIC DNA]</scope>
    <source>
        <strain evidence="11">JCM 17561</strain>
    </source>
</reference>
<name>A0ABP7R1Y9_9BURK</name>
<dbReference type="InterPro" id="IPR000943">
    <property type="entry name" value="RNA_pol_sigma70"/>
</dbReference>
<keyword evidence="2 6" id="KW-0805">Transcription regulation</keyword>
<evidence type="ECO:0000256" key="1">
    <source>
        <dbReference type="ARBA" id="ARBA00022490"/>
    </source>
</evidence>
<dbReference type="InterPro" id="IPR007627">
    <property type="entry name" value="RNA_pol_sigma70_r2"/>
</dbReference>
<dbReference type="Gene3D" id="1.10.10.10">
    <property type="entry name" value="Winged helix-like DNA-binding domain superfamily/Winged helix DNA-binding domain"/>
    <property type="match status" value="2"/>
</dbReference>
<comment type="caution">
    <text evidence="10">The sequence shown here is derived from an EMBL/GenBank/DDBJ whole genome shotgun (WGS) entry which is preliminary data.</text>
</comment>